<dbReference type="GO" id="GO:0070006">
    <property type="term" value="F:metalloaminopeptidase activity"/>
    <property type="evidence" value="ECO:0007669"/>
    <property type="project" value="InterPro"/>
</dbReference>
<protein>
    <recommendedName>
        <fullName evidence="12">CMP/dCMP-type deaminase domain-containing protein</fullName>
    </recommendedName>
</protein>
<dbReference type="HAMAP" id="MF_02128">
    <property type="entry name" value="TMP_kinase"/>
    <property type="match status" value="1"/>
</dbReference>
<dbReference type="CDD" id="cd01284">
    <property type="entry name" value="Riboflavin_deaminase-reductase"/>
    <property type="match status" value="1"/>
</dbReference>
<dbReference type="GO" id="GO:0016743">
    <property type="term" value="F:carboxyl- or carbamoyltransferase activity"/>
    <property type="evidence" value="ECO:0007669"/>
    <property type="project" value="InterPro"/>
</dbReference>
<dbReference type="Pfam" id="PF00883">
    <property type="entry name" value="Peptidase_M17"/>
    <property type="match status" value="1"/>
</dbReference>
<dbReference type="InterPro" id="IPR036676">
    <property type="entry name" value="PurM-like_C_sf"/>
</dbReference>
<dbReference type="NCBIfam" id="TIGR00326">
    <property type="entry name" value="eubact_ribD"/>
    <property type="match status" value="1"/>
</dbReference>
<sequence length="816" mass="90102">MDEMKYDMCGAGAVLGIMHAVLELNLNLNIIGILACCENMPDSLSCRPGDIVHTLSGKTVEIINTDAEGRLVLCDVISYVKKFNPKLIIDIATLTGACVVALGHHYTGLMSNCDNLCKKILHSAKITDDLVWRLPLHKKFLNQLKSRFADISNSNGNEGGAITAGCFLYEFAKKYKWAHLDIAEASTRTRLSFESAIYRLGASSIGFSDASYTSLAQKGESFIDTILVISKYADAIILRHPKEGASKLASEYSGGIPVINAGDGANQHPTQTILDLFSIQDTQGRLNNLEIAIVGDLKYARLGRFTTPPNPNVGCVIVQKDSIIGEGYHKKAGSDHAEICALKSTTKSVRGSTVYVTLEPCSHYGKTPPCTTALIEAKVKKVIASTIDPNPKISGKGFEILKKSGIQVEYNFMQNIAKNLNPGFFKRMKFGIPWIKLKLASTLDGRTATNCGISKWITSSKARQNVQELRAESDAILSSATSILQDQSKLTVRWHEFSNKIKNIYPKNEIRQPIRIVIDNLNQIKPNHAFIKQNVITTDTLVLNTHFLKNTCPFNLGYKSVSVNLSDLASMGASPKWFMLALTVPYINEAWISKYSKGLFYHLNTFNVKLIGGDLNKGPLNINITAHGIIPKNTHIKMSRYNAKIKDLIYVTGTLGDSAAGLAILMNHLDINSIYSKKYLISRHTRPKPRVREGIILRNVANASCDISDGMIMDLKNILHCSQCGAKIYLKNIPISSHLSNNVEYGKAMSYALYGGEDYELCFTIPVTKKQELKNLLHKTGTILTCIGEICTKKTGLQLIGEYPKIENKNLIYQHF</sequence>
<dbReference type="EMBL" id="JXJN01025297">
    <property type="status" value="NOT_ANNOTATED_CDS"/>
    <property type="molecule type" value="Genomic_DNA"/>
</dbReference>
<evidence type="ECO:0000313" key="14">
    <source>
        <dbReference type="Proteomes" id="UP000092460"/>
    </source>
</evidence>
<dbReference type="InterPro" id="IPR006283">
    <property type="entry name" value="ThiL-like"/>
</dbReference>
<evidence type="ECO:0000256" key="7">
    <source>
        <dbReference type="ARBA" id="ARBA00022679"/>
    </source>
</evidence>
<dbReference type="Gene3D" id="3.40.630.10">
    <property type="entry name" value="Zn peptidases"/>
    <property type="match status" value="1"/>
</dbReference>
<dbReference type="PANTHER" id="PTHR11963:SF23">
    <property type="entry name" value="CYTOSOL AMINOPEPTIDASE"/>
    <property type="match status" value="1"/>
</dbReference>
<dbReference type="Pfam" id="PF02769">
    <property type="entry name" value="AIRS_C"/>
    <property type="match status" value="1"/>
</dbReference>
<dbReference type="GO" id="GO:0006520">
    <property type="term" value="P:amino acid metabolic process"/>
    <property type="evidence" value="ECO:0007669"/>
    <property type="project" value="InterPro"/>
</dbReference>
<keyword evidence="14" id="KW-1185">Reference proteome</keyword>
<keyword evidence="7" id="KW-0808">Transferase</keyword>
<dbReference type="Gene3D" id="3.90.650.10">
    <property type="entry name" value="PurM-like C-terminal domain"/>
    <property type="match status" value="1"/>
</dbReference>
<organism evidence="13 14">
    <name type="scientific">Glossina palpalis gambiensis</name>
    <dbReference type="NCBI Taxonomy" id="67801"/>
    <lineage>
        <taxon>Eukaryota</taxon>
        <taxon>Metazoa</taxon>
        <taxon>Ecdysozoa</taxon>
        <taxon>Arthropoda</taxon>
        <taxon>Hexapoda</taxon>
        <taxon>Insecta</taxon>
        <taxon>Pterygota</taxon>
        <taxon>Neoptera</taxon>
        <taxon>Endopterygota</taxon>
        <taxon>Diptera</taxon>
        <taxon>Brachycera</taxon>
        <taxon>Muscomorpha</taxon>
        <taxon>Hippoboscoidea</taxon>
        <taxon>Glossinidae</taxon>
        <taxon>Glossina</taxon>
    </lineage>
</organism>
<dbReference type="SUPFAM" id="SSF53927">
    <property type="entry name" value="Cytidine deaminase-like"/>
    <property type="match status" value="1"/>
</dbReference>
<keyword evidence="6" id="KW-0645">Protease</keyword>
<accession>A0A1B0C492</accession>
<dbReference type="InterPro" id="IPR011356">
    <property type="entry name" value="Leucine_aapep/pepB"/>
</dbReference>
<comment type="similarity">
    <text evidence="3">Belongs to the peptidase M17 family.</text>
</comment>
<dbReference type="GO" id="GO:0009030">
    <property type="term" value="F:thiamine-phosphate kinase activity"/>
    <property type="evidence" value="ECO:0007669"/>
    <property type="project" value="InterPro"/>
</dbReference>
<dbReference type="InterPro" id="IPR016193">
    <property type="entry name" value="Cytidine_deaminase-like"/>
</dbReference>
<dbReference type="GO" id="GO:0009228">
    <property type="term" value="P:thiamine biosynthetic process"/>
    <property type="evidence" value="ECO:0007669"/>
    <property type="project" value="InterPro"/>
</dbReference>
<dbReference type="SUPFAM" id="SSF56042">
    <property type="entry name" value="PurM C-terminal domain-like"/>
    <property type="match status" value="1"/>
</dbReference>
<dbReference type="Pfam" id="PF01872">
    <property type="entry name" value="RibD_C"/>
    <property type="match status" value="1"/>
</dbReference>
<dbReference type="InterPro" id="IPR002734">
    <property type="entry name" value="RibDG_C"/>
</dbReference>
<dbReference type="GO" id="GO:0016597">
    <property type="term" value="F:amino acid binding"/>
    <property type="evidence" value="ECO:0007669"/>
    <property type="project" value="InterPro"/>
</dbReference>
<dbReference type="InterPro" id="IPR002125">
    <property type="entry name" value="CMP_dCMP_dom"/>
</dbReference>
<comment type="pathway">
    <text evidence="2">Cofactor biosynthesis; riboflavin biosynthesis; 5-amino-6-(D-ribitylamino)uracil from GTP: step 3/4.</text>
</comment>
<dbReference type="PROSITE" id="PS00903">
    <property type="entry name" value="CYT_DCMP_DEAMINASES_1"/>
    <property type="match status" value="1"/>
</dbReference>
<keyword evidence="5" id="KW-0686">Riboflavin biosynthesis</keyword>
<dbReference type="Gene3D" id="3.40.430.10">
    <property type="entry name" value="Dihydrofolate Reductase, subunit A"/>
    <property type="match status" value="1"/>
</dbReference>
<dbReference type="PROSITE" id="PS51747">
    <property type="entry name" value="CYT_DCMP_DEAMINASES_2"/>
    <property type="match status" value="1"/>
</dbReference>
<evidence type="ECO:0000256" key="1">
    <source>
        <dbReference type="ARBA" id="ARBA00004882"/>
    </source>
</evidence>
<dbReference type="InterPro" id="IPR010918">
    <property type="entry name" value="PurM-like_C_dom"/>
</dbReference>
<dbReference type="GO" id="GO:0008270">
    <property type="term" value="F:zinc ion binding"/>
    <property type="evidence" value="ECO:0007669"/>
    <property type="project" value="InterPro"/>
</dbReference>
<evidence type="ECO:0000259" key="12">
    <source>
        <dbReference type="PROSITE" id="PS51747"/>
    </source>
</evidence>
<proteinExistence type="inferred from homology"/>
<dbReference type="EMBL" id="JXJN01025298">
    <property type="status" value="NOT_ANNOTATED_CDS"/>
    <property type="molecule type" value="Genomic_DNA"/>
</dbReference>
<dbReference type="CDD" id="cd00433">
    <property type="entry name" value="Peptidase_M17"/>
    <property type="match status" value="1"/>
</dbReference>
<dbReference type="VEuPathDB" id="VectorBase:GPPI048673"/>
<evidence type="ECO:0000256" key="3">
    <source>
        <dbReference type="ARBA" id="ARBA00009528"/>
    </source>
</evidence>
<dbReference type="PROSITE" id="PS00631">
    <property type="entry name" value="CYTOSOL_AP"/>
    <property type="match status" value="1"/>
</dbReference>
<keyword evidence="10" id="KW-0862">Zinc</keyword>
<dbReference type="GO" id="GO:0009231">
    <property type="term" value="P:riboflavin biosynthetic process"/>
    <property type="evidence" value="ECO:0007669"/>
    <property type="project" value="UniProtKB-UniPathway"/>
</dbReference>
<evidence type="ECO:0000256" key="10">
    <source>
        <dbReference type="ARBA" id="ARBA00022833"/>
    </source>
</evidence>
<dbReference type="GO" id="GO:0008703">
    <property type="term" value="F:5-amino-6-(5-phosphoribosylamino)uracil reductase activity"/>
    <property type="evidence" value="ECO:0007669"/>
    <property type="project" value="InterPro"/>
</dbReference>
<evidence type="ECO:0000256" key="4">
    <source>
        <dbReference type="ARBA" id="ARBA00022438"/>
    </source>
</evidence>
<evidence type="ECO:0000256" key="2">
    <source>
        <dbReference type="ARBA" id="ARBA00004910"/>
    </source>
</evidence>
<dbReference type="PRINTS" id="PR00481">
    <property type="entry name" value="LAMNOPPTDASE"/>
</dbReference>
<evidence type="ECO:0000313" key="13">
    <source>
        <dbReference type="EnsemblMetazoa" id="GPPI048673-PA"/>
    </source>
</evidence>
<name>A0A1B0C492_9MUSC</name>
<dbReference type="InterPro" id="IPR036921">
    <property type="entry name" value="PurM-like_N_sf"/>
</dbReference>
<keyword evidence="8" id="KW-0479">Metal-binding</keyword>
<dbReference type="GO" id="GO:0008835">
    <property type="term" value="F:diaminohydroxyphosphoribosylaminopyrimidine deaminase activity"/>
    <property type="evidence" value="ECO:0007669"/>
    <property type="project" value="InterPro"/>
</dbReference>
<keyword evidence="11" id="KW-0511">Multifunctional enzyme</keyword>
<dbReference type="EnsemblMetazoa" id="GPPI048673-RA">
    <property type="protein sequence ID" value="GPPI048673-PA"/>
    <property type="gene ID" value="GPPI048673"/>
</dbReference>
<evidence type="ECO:0000256" key="5">
    <source>
        <dbReference type="ARBA" id="ARBA00022619"/>
    </source>
</evidence>
<evidence type="ECO:0000256" key="6">
    <source>
        <dbReference type="ARBA" id="ARBA00022670"/>
    </source>
</evidence>
<evidence type="ECO:0000256" key="9">
    <source>
        <dbReference type="ARBA" id="ARBA00022801"/>
    </source>
</evidence>
<dbReference type="InterPro" id="IPR016192">
    <property type="entry name" value="APOBEC/CMP_deaminase_Zn-bd"/>
</dbReference>
<dbReference type="SUPFAM" id="SSF53671">
    <property type="entry name" value="Aspartate/ornithine carbamoyltransferase"/>
    <property type="match status" value="1"/>
</dbReference>
<dbReference type="GO" id="GO:0006508">
    <property type="term" value="P:proteolysis"/>
    <property type="evidence" value="ECO:0007669"/>
    <property type="project" value="UniProtKB-KW"/>
</dbReference>
<dbReference type="Gene3D" id="3.40.140.10">
    <property type="entry name" value="Cytidine Deaminase, domain 2"/>
    <property type="match status" value="1"/>
</dbReference>
<dbReference type="PANTHER" id="PTHR11963">
    <property type="entry name" value="LEUCINE AMINOPEPTIDASE-RELATED"/>
    <property type="match status" value="1"/>
</dbReference>
<dbReference type="InterPro" id="IPR036901">
    <property type="entry name" value="Asp/Orn_carbamoylTrfase_sf"/>
</dbReference>
<keyword evidence="9" id="KW-0378">Hydrolase</keyword>
<dbReference type="UniPathway" id="UPA00275">
    <property type="reaction ID" value="UER00401"/>
</dbReference>
<dbReference type="EMBL" id="JXJN01025296">
    <property type="status" value="NOT_ANNOTATED_CDS"/>
    <property type="molecule type" value="Genomic_DNA"/>
</dbReference>
<dbReference type="Pfam" id="PF00383">
    <property type="entry name" value="dCMP_cyt_deam_1"/>
    <property type="match status" value="1"/>
</dbReference>
<dbReference type="SUPFAM" id="SSF53187">
    <property type="entry name" value="Zn-dependent exopeptidases"/>
    <property type="match status" value="1"/>
</dbReference>
<dbReference type="AlphaFoldDB" id="A0A1B0C492"/>
<dbReference type="InterPro" id="IPR004794">
    <property type="entry name" value="Eubact_RibD"/>
</dbReference>
<dbReference type="CDD" id="cd02194">
    <property type="entry name" value="ThiL"/>
    <property type="match status" value="1"/>
</dbReference>
<reference evidence="13" key="2">
    <citation type="submission" date="2020-05" db="UniProtKB">
        <authorList>
            <consortium name="EnsemblMetazoa"/>
        </authorList>
    </citation>
    <scope>IDENTIFICATION</scope>
    <source>
        <strain evidence="13">IAEA</strain>
    </source>
</reference>
<dbReference type="SUPFAM" id="SSF55326">
    <property type="entry name" value="PurM N-terminal domain-like"/>
    <property type="match status" value="1"/>
</dbReference>
<dbReference type="NCBIfam" id="TIGR01379">
    <property type="entry name" value="thiL"/>
    <property type="match status" value="1"/>
</dbReference>
<dbReference type="SUPFAM" id="SSF53597">
    <property type="entry name" value="Dihydrofolate reductase-like"/>
    <property type="match status" value="1"/>
</dbReference>
<dbReference type="STRING" id="67801.A0A1B0C492"/>
<dbReference type="GO" id="GO:0030145">
    <property type="term" value="F:manganese ion binding"/>
    <property type="evidence" value="ECO:0007669"/>
    <property type="project" value="InterPro"/>
</dbReference>
<dbReference type="Proteomes" id="UP000092460">
    <property type="component" value="Unassembled WGS sequence"/>
</dbReference>
<feature type="domain" description="CMP/dCMP-type deaminase" evidence="12">
    <location>
        <begin position="287"/>
        <end position="401"/>
    </location>
</feature>
<evidence type="ECO:0000256" key="8">
    <source>
        <dbReference type="ARBA" id="ARBA00022723"/>
    </source>
</evidence>
<evidence type="ECO:0000256" key="11">
    <source>
        <dbReference type="ARBA" id="ARBA00023268"/>
    </source>
</evidence>
<dbReference type="InterPro" id="IPR024072">
    <property type="entry name" value="DHFR-like_dom_sf"/>
</dbReference>
<reference evidence="14" key="1">
    <citation type="submission" date="2015-01" db="EMBL/GenBank/DDBJ databases">
        <authorList>
            <person name="Aksoy S."/>
            <person name="Warren W."/>
            <person name="Wilson R.K."/>
        </authorList>
    </citation>
    <scope>NUCLEOTIDE SEQUENCE [LARGE SCALE GENOMIC DNA]</scope>
    <source>
        <strain evidence="14">IAEA</strain>
    </source>
</reference>
<dbReference type="GO" id="GO:0005737">
    <property type="term" value="C:cytoplasm"/>
    <property type="evidence" value="ECO:0007669"/>
    <property type="project" value="InterPro"/>
</dbReference>
<keyword evidence="4" id="KW-0031">Aminopeptidase</keyword>
<comment type="pathway">
    <text evidence="1">Cofactor biosynthesis; riboflavin biosynthesis; 5-amino-6-(D-ribitylamino)uracil from GTP: step 2/4.</text>
</comment>
<dbReference type="InterPro" id="IPR000819">
    <property type="entry name" value="Peptidase_M17_C"/>
</dbReference>